<dbReference type="SUPFAM" id="SSF48452">
    <property type="entry name" value="TPR-like"/>
    <property type="match status" value="1"/>
</dbReference>
<keyword evidence="4" id="KW-0472">Membrane</keyword>
<evidence type="ECO:0000256" key="5">
    <source>
        <dbReference type="ARBA" id="ARBA00023237"/>
    </source>
</evidence>
<feature type="domain" description="SusD-like N-terminal" evidence="7">
    <location>
        <begin position="49"/>
        <end position="260"/>
    </location>
</feature>
<dbReference type="Proteomes" id="UP000321954">
    <property type="component" value="Chromosome"/>
</dbReference>
<evidence type="ECO:0000259" key="6">
    <source>
        <dbReference type="Pfam" id="PF07980"/>
    </source>
</evidence>
<dbReference type="InterPro" id="IPR011990">
    <property type="entry name" value="TPR-like_helical_dom_sf"/>
</dbReference>
<evidence type="ECO:0000313" key="9">
    <source>
        <dbReference type="Proteomes" id="UP000321954"/>
    </source>
</evidence>
<evidence type="ECO:0000313" key="8">
    <source>
        <dbReference type="EMBL" id="QED38810.1"/>
    </source>
</evidence>
<dbReference type="OrthoDB" id="9792139at2"/>
<dbReference type="CDD" id="cd08977">
    <property type="entry name" value="SusD"/>
    <property type="match status" value="1"/>
</dbReference>
<dbReference type="PROSITE" id="PS51257">
    <property type="entry name" value="PROKAR_LIPOPROTEIN"/>
    <property type="match status" value="1"/>
</dbReference>
<keyword evidence="9" id="KW-1185">Reference proteome</keyword>
<dbReference type="Gene3D" id="1.25.40.390">
    <property type="match status" value="1"/>
</dbReference>
<reference evidence="8 9" key="1">
    <citation type="submission" date="2019-08" db="EMBL/GenBank/DDBJ databases">
        <title>Antarcticibacterium arcticum sp. nov., a bacterium isolated from marine sediment of the Canadian Beaufort Sea.</title>
        <authorList>
            <person name="Lee Y.M."/>
            <person name="Baek K."/>
            <person name="Lee D.-H."/>
            <person name="Shin S.C."/>
            <person name="Jin Y.K."/>
            <person name="Park Y."/>
        </authorList>
    </citation>
    <scope>NUCLEOTIDE SEQUENCE [LARGE SCALE GENOMIC DNA]</scope>
    <source>
        <strain evidence="8 9">PAMC 28998</strain>
    </source>
</reference>
<organism evidence="8 9">
    <name type="scientific">Antarcticibacterium arcticum</name>
    <dbReference type="NCBI Taxonomy" id="2585771"/>
    <lineage>
        <taxon>Bacteria</taxon>
        <taxon>Pseudomonadati</taxon>
        <taxon>Bacteroidota</taxon>
        <taxon>Flavobacteriia</taxon>
        <taxon>Flavobacteriales</taxon>
        <taxon>Flavobacteriaceae</taxon>
        <taxon>Antarcticibacterium</taxon>
    </lineage>
</organism>
<evidence type="ECO:0000256" key="1">
    <source>
        <dbReference type="ARBA" id="ARBA00004442"/>
    </source>
</evidence>
<dbReference type="RefSeq" id="WP_146836718.1">
    <property type="nucleotide sequence ID" value="NZ_CP042476.1"/>
</dbReference>
<accession>A0A5B8YLC8</accession>
<dbReference type="Pfam" id="PF07980">
    <property type="entry name" value="SusD_RagB"/>
    <property type="match status" value="1"/>
</dbReference>
<dbReference type="KEGG" id="anp:FK178_14270"/>
<dbReference type="InterPro" id="IPR012944">
    <property type="entry name" value="SusD_RagB_dom"/>
</dbReference>
<dbReference type="InterPro" id="IPR033985">
    <property type="entry name" value="SusD-like_N"/>
</dbReference>
<protein>
    <submittedName>
        <fullName evidence="8">RagB/SusD family nutrient uptake outer membrane protein</fullName>
    </submittedName>
</protein>
<comment type="subcellular location">
    <subcellularLocation>
        <location evidence="1">Cell outer membrane</location>
    </subcellularLocation>
</comment>
<gene>
    <name evidence="8" type="ORF">FK178_14270</name>
</gene>
<sequence>MKINLKTKTMNTVARGVVFVMGISLFTACTEENVLELEPFNQVSEDAAFSTPALIELSLTGMYNAAQRGDYVGQGRGYPFGAASIQQGDNRGEDVVNTQTFYQLTYTGTYDPSTLNNVFMWSDTYRLINRANIVIQGVNTAIENGVITQEVGDDYLGQAKFMRAIAHLELISHFAKPYETSGSNSNLGIPYREIPFTTEANIEAGIAQGRNTVHEVYTKIIADLDEAEGLLKTKAERGGTLGIVRATMEAAIAYKTRAYLHMREWQKVITEGEKILGDYSLTADPNDVFENGYNNSESIFSMENTANNNPGVNAALGSQYNRRALVVISPIVWRNEFWLPNDLRRSEDLVSMRSGIPHTNKYKDDVNYSDATPLMRYAEVLLNVAEAYARLDRLAEALDLLNEVRDRSLPAGAASYSAFGSKEDLLRAIIAERRIEFVMEGKRWQDIHRLQVDTFVDYDGVPAKVANGFPPASAYTLGTPYSGPYGVEAIPYSDFRFLWPIPQQEMNNNPNMVQNPGWE</sequence>
<proteinExistence type="inferred from homology"/>
<evidence type="ECO:0000256" key="2">
    <source>
        <dbReference type="ARBA" id="ARBA00006275"/>
    </source>
</evidence>
<evidence type="ECO:0000259" key="7">
    <source>
        <dbReference type="Pfam" id="PF14322"/>
    </source>
</evidence>
<keyword evidence="5" id="KW-0998">Cell outer membrane</keyword>
<keyword evidence="3" id="KW-0732">Signal</keyword>
<feature type="domain" description="RagB/SusD" evidence="6">
    <location>
        <begin position="358"/>
        <end position="518"/>
    </location>
</feature>
<dbReference type="GO" id="GO:0009279">
    <property type="term" value="C:cell outer membrane"/>
    <property type="evidence" value="ECO:0007669"/>
    <property type="project" value="UniProtKB-SubCell"/>
</dbReference>
<name>A0A5B8YLC8_9FLAO</name>
<dbReference type="AlphaFoldDB" id="A0A5B8YLC8"/>
<dbReference type="Pfam" id="PF14322">
    <property type="entry name" value="SusD-like_3"/>
    <property type="match status" value="1"/>
</dbReference>
<comment type="similarity">
    <text evidence="2">Belongs to the SusD family.</text>
</comment>
<dbReference type="EMBL" id="CP042476">
    <property type="protein sequence ID" value="QED38810.1"/>
    <property type="molecule type" value="Genomic_DNA"/>
</dbReference>
<evidence type="ECO:0000256" key="3">
    <source>
        <dbReference type="ARBA" id="ARBA00022729"/>
    </source>
</evidence>
<evidence type="ECO:0000256" key="4">
    <source>
        <dbReference type="ARBA" id="ARBA00023136"/>
    </source>
</evidence>